<keyword evidence="2" id="KW-1133">Transmembrane helix</keyword>
<comment type="caution">
    <text evidence="3">The sequence shown here is derived from an EMBL/GenBank/DDBJ whole genome shotgun (WGS) entry which is preliminary data.</text>
</comment>
<dbReference type="EMBL" id="QJKJ01002492">
    <property type="protein sequence ID" value="RDY02639.1"/>
    <property type="molecule type" value="Genomic_DNA"/>
</dbReference>
<organism evidence="3 4">
    <name type="scientific">Mucuna pruriens</name>
    <name type="common">Velvet bean</name>
    <name type="synonym">Dolichos pruriens</name>
    <dbReference type="NCBI Taxonomy" id="157652"/>
    <lineage>
        <taxon>Eukaryota</taxon>
        <taxon>Viridiplantae</taxon>
        <taxon>Streptophyta</taxon>
        <taxon>Embryophyta</taxon>
        <taxon>Tracheophyta</taxon>
        <taxon>Spermatophyta</taxon>
        <taxon>Magnoliopsida</taxon>
        <taxon>eudicotyledons</taxon>
        <taxon>Gunneridae</taxon>
        <taxon>Pentapetalae</taxon>
        <taxon>rosids</taxon>
        <taxon>fabids</taxon>
        <taxon>Fabales</taxon>
        <taxon>Fabaceae</taxon>
        <taxon>Papilionoideae</taxon>
        <taxon>50 kb inversion clade</taxon>
        <taxon>NPAAA clade</taxon>
        <taxon>indigoferoid/millettioid clade</taxon>
        <taxon>Phaseoleae</taxon>
        <taxon>Mucuna</taxon>
    </lineage>
</organism>
<name>A0A371HIP8_MUCPR</name>
<keyword evidence="4" id="KW-1185">Reference proteome</keyword>
<accession>A0A371HIP8</accession>
<dbReference type="OrthoDB" id="1719104at2759"/>
<protein>
    <submittedName>
        <fullName evidence="3">Uncharacterized protein</fullName>
    </submittedName>
</protein>
<sequence>MESVMVGNATKVSFVLWSLWLLSFHALRLALMIEEAYKIALDAYVLTPKDVTNELNLHHSSKEEEMARLIAMSNSGDVAYGFNCSGMFKGYATKDGLWRPKLRMSQPIQERSDPIEASRPKRSSPG</sequence>
<feature type="non-terminal residue" evidence="3">
    <location>
        <position position="1"/>
    </location>
</feature>
<keyword evidence="2" id="KW-0472">Membrane</keyword>
<dbReference type="AlphaFoldDB" id="A0A371HIP8"/>
<feature type="compositionally biased region" description="Basic and acidic residues" evidence="1">
    <location>
        <begin position="110"/>
        <end position="119"/>
    </location>
</feature>
<feature type="region of interest" description="Disordered" evidence="1">
    <location>
        <begin position="103"/>
        <end position="126"/>
    </location>
</feature>
<evidence type="ECO:0000256" key="2">
    <source>
        <dbReference type="SAM" id="Phobius"/>
    </source>
</evidence>
<reference evidence="3" key="1">
    <citation type="submission" date="2018-05" db="EMBL/GenBank/DDBJ databases">
        <title>Draft genome of Mucuna pruriens seed.</title>
        <authorList>
            <person name="Nnadi N.E."/>
            <person name="Vos R."/>
            <person name="Hasami M.H."/>
            <person name="Devisetty U.K."/>
            <person name="Aguiy J.C."/>
        </authorList>
    </citation>
    <scope>NUCLEOTIDE SEQUENCE [LARGE SCALE GENOMIC DNA]</scope>
    <source>
        <strain evidence="3">JCA_2017</strain>
    </source>
</reference>
<proteinExistence type="predicted"/>
<gene>
    <name evidence="3" type="ORF">CR513_13873</name>
</gene>
<feature type="transmembrane region" description="Helical" evidence="2">
    <location>
        <begin position="12"/>
        <end position="31"/>
    </location>
</feature>
<evidence type="ECO:0000313" key="3">
    <source>
        <dbReference type="EMBL" id="RDY02639.1"/>
    </source>
</evidence>
<evidence type="ECO:0000313" key="4">
    <source>
        <dbReference type="Proteomes" id="UP000257109"/>
    </source>
</evidence>
<dbReference type="Proteomes" id="UP000257109">
    <property type="component" value="Unassembled WGS sequence"/>
</dbReference>
<evidence type="ECO:0000256" key="1">
    <source>
        <dbReference type="SAM" id="MobiDB-lite"/>
    </source>
</evidence>
<keyword evidence="2" id="KW-0812">Transmembrane</keyword>